<dbReference type="AlphaFoldDB" id="A0A5P8VZM3"/>
<accession>A0A5P8VZM3</accession>
<sequence length="87" mass="9626">MFLALKGEVKKAPARVAISSLLIGNQPTPSRVLYQSPLYGSSIKFDLTDKILPTNYTTNGVFGINLILRTDGGELELTDLKFRLEQK</sequence>
<reference evidence="1 2" key="1">
    <citation type="submission" date="2019-10" db="EMBL/GenBank/DDBJ databases">
        <title>Genomic and transcriptomic insights into the perfect genentic adaptation of a filamentous nitrogen-fixing cyanobacterium to rice fields.</title>
        <authorList>
            <person name="Chen Z."/>
        </authorList>
    </citation>
    <scope>NUCLEOTIDE SEQUENCE [LARGE SCALE GENOMIC DNA]</scope>
    <source>
        <strain evidence="1">CCNUC1</strain>
    </source>
</reference>
<gene>
    <name evidence="1" type="ORF">GXM_03351</name>
</gene>
<dbReference type="EMBL" id="CP045226">
    <property type="protein sequence ID" value="QFS45872.1"/>
    <property type="molecule type" value="Genomic_DNA"/>
</dbReference>
<evidence type="ECO:0000313" key="2">
    <source>
        <dbReference type="Proteomes" id="UP000326678"/>
    </source>
</evidence>
<proteinExistence type="predicted"/>
<evidence type="ECO:0000313" key="1">
    <source>
        <dbReference type="EMBL" id="QFS45872.1"/>
    </source>
</evidence>
<keyword evidence="2" id="KW-1185">Reference proteome</keyword>
<protein>
    <submittedName>
        <fullName evidence="1">Uncharacterized protein</fullName>
    </submittedName>
</protein>
<organism evidence="1 2">
    <name type="scientific">Nostoc sphaeroides CCNUC1</name>
    <dbReference type="NCBI Taxonomy" id="2653204"/>
    <lineage>
        <taxon>Bacteria</taxon>
        <taxon>Bacillati</taxon>
        <taxon>Cyanobacteriota</taxon>
        <taxon>Cyanophyceae</taxon>
        <taxon>Nostocales</taxon>
        <taxon>Nostocaceae</taxon>
        <taxon>Nostoc</taxon>
    </lineage>
</organism>
<dbReference type="KEGG" id="nsh:GXM_03351"/>
<name>A0A5P8VZM3_9NOSO</name>
<dbReference type="Proteomes" id="UP000326678">
    <property type="component" value="Chromosome Gxm1"/>
</dbReference>